<dbReference type="Pfam" id="PF00293">
    <property type="entry name" value="NUDIX"/>
    <property type="match status" value="1"/>
</dbReference>
<dbReference type="GO" id="GO:0016787">
    <property type="term" value="F:hydrolase activity"/>
    <property type="evidence" value="ECO:0007669"/>
    <property type="project" value="UniProtKB-KW"/>
</dbReference>
<gene>
    <name evidence="3" type="primary">rppH_4</name>
    <name evidence="3" type="ORF">PAESOLCIP111_02897</name>
</gene>
<accession>A0A916NXH4</accession>
<evidence type="ECO:0000259" key="2">
    <source>
        <dbReference type="PROSITE" id="PS51462"/>
    </source>
</evidence>
<dbReference type="PANTHER" id="PTHR43736:SF1">
    <property type="entry name" value="DIHYDRONEOPTERIN TRIPHOSPHATE DIPHOSPHATASE"/>
    <property type="match status" value="1"/>
</dbReference>
<dbReference type="AlphaFoldDB" id="A0A916NXH4"/>
<evidence type="ECO:0000313" key="4">
    <source>
        <dbReference type="Proteomes" id="UP000693672"/>
    </source>
</evidence>
<sequence>MMHVLSVAANVPGIPLPNETRLVLSDTLPERERITSAFVLAFRQGRLLLTQLHKRGWDIPGGHIEPGESPEEAVIRELYEETGAVIGAPELLGYKQIRLLGEKPERYPYPYPDSYMVFYAAAVARLDAFAGTDEAAGRNLFEPEQAYQVPWVKEHGALYEEARRRTAAQPE</sequence>
<organism evidence="3 4">
    <name type="scientific">Paenibacillus solanacearum</name>
    <dbReference type="NCBI Taxonomy" id="2048548"/>
    <lineage>
        <taxon>Bacteria</taxon>
        <taxon>Bacillati</taxon>
        <taxon>Bacillota</taxon>
        <taxon>Bacilli</taxon>
        <taxon>Bacillales</taxon>
        <taxon>Paenibacillaceae</taxon>
        <taxon>Paenibacillus</taxon>
    </lineage>
</organism>
<dbReference type="EMBL" id="CAJVAS010000011">
    <property type="protein sequence ID" value="CAG7627258.1"/>
    <property type="molecule type" value="Genomic_DNA"/>
</dbReference>
<dbReference type="RefSeq" id="WP_246627448.1">
    <property type="nucleotide sequence ID" value="NZ_CAJVAS010000011.1"/>
</dbReference>
<comment type="similarity">
    <text evidence="1">Belongs to the Nudix hydrolase family.</text>
</comment>
<keyword evidence="4" id="KW-1185">Reference proteome</keyword>
<feature type="domain" description="Nudix hydrolase" evidence="2">
    <location>
        <begin position="32"/>
        <end position="164"/>
    </location>
</feature>
<dbReference type="InterPro" id="IPR000086">
    <property type="entry name" value="NUDIX_hydrolase_dom"/>
</dbReference>
<proteinExistence type="inferred from homology"/>
<keyword evidence="3" id="KW-0378">Hydrolase</keyword>
<dbReference type="PROSITE" id="PS51462">
    <property type="entry name" value="NUDIX"/>
    <property type="match status" value="1"/>
</dbReference>
<dbReference type="EC" id="3.6.1.-" evidence="3"/>
<reference evidence="3" key="1">
    <citation type="submission" date="2021-06" db="EMBL/GenBank/DDBJ databases">
        <authorList>
            <person name="Criscuolo A."/>
        </authorList>
    </citation>
    <scope>NUCLEOTIDE SEQUENCE</scope>
    <source>
        <strain evidence="3">CIP111600</strain>
    </source>
</reference>
<comment type="caution">
    <text evidence="3">The sequence shown here is derived from an EMBL/GenBank/DDBJ whole genome shotgun (WGS) entry which is preliminary data.</text>
</comment>
<dbReference type="Proteomes" id="UP000693672">
    <property type="component" value="Unassembled WGS sequence"/>
</dbReference>
<name>A0A916NXH4_9BACL</name>
<dbReference type="PANTHER" id="PTHR43736">
    <property type="entry name" value="ADP-RIBOSE PYROPHOSPHATASE"/>
    <property type="match status" value="1"/>
</dbReference>
<dbReference type="PROSITE" id="PS00893">
    <property type="entry name" value="NUDIX_BOX"/>
    <property type="match status" value="1"/>
</dbReference>
<evidence type="ECO:0000256" key="1">
    <source>
        <dbReference type="ARBA" id="ARBA00005582"/>
    </source>
</evidence>
<dbReference type="InterPro" id="IPR020084">
    <property type="entry name" value="NUDIX_hydrolase_CS"/>
</dbReference>
<protein>
    <submittedName>
        <fullName evidence="3">RNA pyrophosphohydrolase</fullName>
        <ecNumber evidence="3">3.6.1.-</ecNumber>
    </submittedName>
</protein>
<evidence type="ECO:0000313" key="3">
    <source>
        <dbReference type="EMBL" id="CAG7627258.1"/>
    </source>
</evidence>